<evidence type="ECO:0000313" key="2">
    <source>
        <dbReference type="Proteomes" id="UP000295504"/>
    </source>
</evidence>
<dbReference type="EMBL" id="SLYC01000020">
    <property type="protein sequence ID" value="TCQ01966.1"/>
    <property type="molecule type" value="Genomic_DNA"/>
</dbReference>
<accession>A0A4R2TGW7</accession>
<sequence>MLESTLKKTKEMKQRLLNINKIVRRRTEETLKEVRNISGSMAELAKEVIKQAKSMTKKLIPENRKDETLNLVC</sequence>
<protein>
    <submittedName>
        <fullName evidence="1">Uncharacterized protein</fullName>
    </submittedName>
</protein>
<keyword evidence="2" id="KW-1185">Reference proteome</keyword>
<comment type="caution">
    <text evidence="1">The sequence shown here is derived from an EMBL/GenBank/DDBJ whole genome shotgun (WGS) entry which is preliminary data.</text>
</comment>
<dbReference type="Proteomes" id="UP000295504">
    <property type="component" value="Unassembled WGS sequence"/>
</dbReference>
<dbReference type="AlphaFoldDB" id="A0A4R2TGW7"/>
<reference evidence="1 2" key="1">
    <citation type="submission" date="2019-03" db="EMBL/GenBank/DDBJ databases">
        <title>Genomic Encyclopedia of Type Strains, Phase IV (KMG-IV): sequencing the most valuable type-strain genomes for metagenomic binning, comparative biology and taxonomic classification.</title>
        <authorList>
            <person name="Goeker M."/>
        </authorList>
    </citation>
    <scope>NUCLEOTIDE SEQUENCE [LARGE SCALE GENOMIC DNA]</scope>
    <source>
        <strain evidence="1 2">DSM 100013</strain>
    </source>
</reference>
<name>A0A4R2TGW7_9FIRM</name>
<evidence type="ECO:0000313" key="1">
    <source>
        <dbReference type="EMBL" id="TCQ01966.1"/>
    </source>
</evidence>
<proteinExistence type="predicted"/>
<organism evidence="1 2">
    <name type="scientific">Serpentinicella alkaliphila</name>
    <dbReference type="NCBI Taxonomy" id="1734049"/>
    <lineage>
        <taxon>Bacteria</taxon>
        <taxon>Bacillati</taxon>
        <taxon>Bacillota</taxon>
        <taxon>Clostridia</taxon>
        <taxon>Peptostreptococcales</taxon>
        <taxon>Natronincolaceae</taxon>
        <taxon>Serpentinicella</taxon>
    </lineage>
</organism>
<gene>
    <name evidence="1" type="ORF">EDD79_102022</name>
</gene>